<dbReference type="Proteomes" id="UP000011932">
    <property type="component" value="Chromosome"/>
</dbReference>
<dbReference type="AlphaFoldDB" id="M4VKU5"/>
<organism evidence="1 2">
    <name type="scientific">Micavibrio aeruginosavorus EPB</name>
    <dbReference type="NCBI Taxonomy" id="349215"/>
    <lineage>
        <taxon>Bacteria</taxon>
        <taxon>Pseudomonadati</taxon>
        <taxon>Bdellovibrionota</taxon>
        <taxon>Bdellovibrionia</taxon>
        <taxon>Bdellovibrionales</taxon>
        <taxon>Pseudobdellovibrionaceae</taxon>
        <taxon>Micavibrio</taxon>
    </lineage>
</organism>
<protein>
    <submittedName>
        <fullName evidence="1">Uncharacterized protein</fullName>
    </submittedName>
</protein>
<accession>M4VKU5</accession>
<evidence type="ECO:0000313" key="2">
    <source>
        <dbReference type="Proteomes" id="UP000011932"/>
    </source>
</evidence>
<reference evidence="1 2" key="1">
    <citation type="journal article" date="2013" name="ISME J.">
        <title>By their genes ye shall know them: genomic signatures of predatory bacteria.</title>
        <authorList>
            <person name="Pasternak Z."/>
            <person name="Pietrokovski S."/>
            <person name="Rotem O."/>
            <person name="Gophna U."/>
            <person name="Lurie-Weinberger M.N."/>
            <person name="Jurkevitch E."/>
        </authorList>
    </citation>
    <scope>NUCLEOTIDE SEQUENCE [LARGE SCALE GENOMIC DNA]</scope>
    <source>
        <strain evidence="1">EPB</strain>
    </source>
</reference>
<sequence>MRQQRGAVPRRRENIHQHILLPVPGPYAGPLFRTSENYVKSQEMAT</sequence>
<name>M4VKU5_9BACT</name>
<dbReference type="STRING" id="349215.A11S_1925"/>
<gene>
    <name evidence="1" type="ORF">A11S_1925</name>
</gene>
<dbReference type="HOGENOM" id="CLU_3185772_0_0_5"/>
<dbReference type="EMBL" id="CP003538">
    <property type="protein sequence ID" value="AGH98726.1"/>
    <property type="molecule type" value="Genomic_DNA"/>
</dbReference>
<dbReference type="KEGG" id="man:A11S_1925"/>
<proteinExistence type="predicted"/>
<evidence type="ECO:0000313" key="1">
    <source>
        <dbReference type="EMBL" id="AGH98726.1"/>
    </source>
</evidence>